<dbReference type="Proteomes" id="UP000004633">
    <property type="component" value="Unassembled WGS sequence"/>
</dbReference>
<name>E7N1M1_9FIRM</name>
<sequence>MTRDFDARYSNCKIKHGDVVMYNISVFDLGLQYRNMFLP</sequence>
<gene>
    <name evidence="1" type="ORF">HMPREF9555_00878</name>
</gene>
<organism evidence="1 2">
    <name type="scientific">Selenomonas artemidis F0399</name>
    <dbReference type="NCBI Taxonomy" id="749551"/>
    <lineage>
        <taxon>Bacteria</taxon>
        <taxon>Bacillati</taxon>
        <taxon>Bacillota</taxon>
        <taxon>Negativicutes</taxon>
        <taxon>Selenomonadales</taxon>
        <taxon>Selenomonadaceae</taxon>
        <taxon>Selenomonas</taxon>
    </lineage>
</organism>
<dbReference type="AlphaFoldDB" id="E7N1M1"/>
<evidence type="ECO:0000313" key="1">
    <source>
        <dbReference type="EMBL" id="EFW29992.1"/>
    </source>
</evidence>
<comment type="caution">
    <text evidence="1">The sequence shown here is derived from an EMBL/GenBank/DDBJ whole genome shotgun (WGS) entry which is preliminary data.</text>
</comment>
<accession>E7N1M1</accession>
<protein>
    <submittedName>
        <fullName evidence="1">Uncharacterized protein</fullName>
    </submittedName>
</protein>
<reference evidence="1 2" key="1">
    <citation type="submission" date="2010-08" db="EMBL/GenBank/DDBJ databases">
        <authorList>
            <person name="Weinstock G."/>
            <person name="Sodergren E."/>
            <person name="Clifton S."/>
            <person name="Fulton L."/>
            <person name="Fulton B."/>
            <person name="Courtney L."/>
            <person name="Fronick C."/>
            <person name="Harrison M."/>
            <person name="Strong C."/>
            <person name="Farmer C."/>
            <person name="Delahaunty K."/>
            <person name="Markovic C."/>
            <person name="Hall O."/>
            <person name="Minx P."/>
            <person name="Tomlinson C."/>
            <person name="Mitreva M."/>
            <person name="Hou S."/>
            <person name="Chen J."/>
            <person name="Wollam A."/>
            <person name="Pepin K.H."/>
            <person name="Johnson M."/>
            <person name="Bhonagiri V."/>
            <person name="Zhang X."/>
            <person name="Suruliraj S."/>
            <person name="Warren W."/>
            <person name="Chinwalla A."/>
            <person name="Mardis E.R."/>
            <person name="Wilson R.K."/>
        </authorList>
    </citation>
    <scope>NUCLEOTIDE SEQUENCE [LARGE SCALE GENOMIC DNA]</scope>
    <source>
        <strain evidence="1 2">F0399</strain>
    </source>
</reference>
<keyword evidence="2" id="KW-1185">Reference proteome</keyword>
<proteinExistence type="predicted"/>
<evidence type="ECO:0000313" key="2">
    <source>
        <dbReference type="Proteomes" id="UP000004633"/>
    </source>
</evidence>
<dbReference type="EMBL" id="AECV01000014">
    <property type="protein sequence ID" value="EFW29992.1"/>
    <property type="molecule type" value="Genomic_DNA"/>
</dbReference>
<dbReference type="HOGENOM" id="CLU_3316787_0_0_9"/>